<dbReference type="InterPro" id="IPR053728">
    <property type="entry name" value="Alginate_Permeability_Chnl"/>
</dbReference>
<accession>V6SXT7</accession>
<protein>
    <recommendedName>
        <fullName evidence="2">Alginate export domain-containing protein</fullName>
    </recommendedName>
</protein>
<comment type="caution">
    <text evidence="3">The sequence shown here is derived from an EMBL/GenBank/DDBJ whole genome shotgun (WGS) entry which is preliminary data.</text>
</comment>
<evidence type="ECO:0000313" key="4">
    <source>
        <dbReference type="Proteomes" id="UP000018004"/>
    </source>
</evidence>
<keyword evidence="1" id="KW-0732">Signal</keyword>
<name>V6SXT7_9FLAO</name>
<dbReference type="AlphaFoldDB" id="V6SXT7"/>
<proteinExistence type="predicted"/>
<gene>
    <name evidence="3" type="ORF">FLJC2902T_05900</name>
</gene>
<evidence type="ECO:0000313" key="3">
    <source>
        <dbReference type="EMBL" id="ESU29200.1"/>
    </source>
</evidence>
<dbReference type="SUPFAM" id="SSF56935">
    <property type="entry name" value="Porins"/>
    <property type="match status" value="1"/>
</dbReference>
<dbReference type="PATRIC" id="fig|1341181.4.peg.586"/>
<feature type="domain" description="Alginate export" evidence="2">
    <location>
        <begin position="25"/>
        <end position="395"/>
    </location>
</feature>
<sequence length="425" mass="48285">MKSLQKIGLSLFLMIGTGAFAQELDANLQLRPRYEYRNGFKELMKDGSLPTSFVSQRSRLNFNFKQEKLKAKLTFQNIRVWGDVPTTTTADKNGIALFEAWAQYDINAKWSARLGRQVLSYDNQRIMGEIDWAQQGQSHDAALISFKQPNHQLDLGFALNSDSEKLYRELYTTSYKHMQHAWYHTNFDNLGMSLLFLNVGFQYQEVPANNLQVDNMQTFGTYLTYKKNKFDGNLGVYGQTGKGKLVTENTSISAFYGGLMANYAFTDKVKAGLGYEFLSGKDQDDTDSKIKSFNPIFGTNHAFNGYMDYFYVGNYKNTVGLQDIFAKFTYTSNKWQFNAMPHAFMTAADVIDPTNTSQKMDCYLGTEIDLTASYTLQKDITIAGGYSQMFGTDTLEVLKAGNKGYDNNWAWVMITINPRIFSTAK</sequence>
<dbReference type="Pfam" id="PF13372">
    <property type="entry name" value="Alginate_exp"/>
    <property type="match status" value="1"/>
</dbReference>
<feature type="chain" id="PRO_5004752872" description="Alginate export domain-containing protein" evidence="1">
    <location>
        <begin position="22"/>
        <end position="425"/>
    </location>
</feature>
<dbReference type="eggNOG" id="COG3203">
    <property type="taxonomic scope" value="Bacteria"/>
</dbReference>
<evidence type="ECO:0000259" key="2">
    <source>
        <dbReference type="Pfam" id="PF13372"/>
    </source>
</evidence>
<dbReference type="OrthoDB" id="1070463at2"/>
<dbReference type="STRING" id="1341181.FLJC2902T_05900"/>
<dbReference type="EMBL" id="AVGG01000002">
    <property type="protein sequence ID" value="ESU29200.1"/>
    <property type="molecule type" value="Genomic_DNA"/>
</dbReference>
<keyword evidence="4" id="KW-1185">Reference proteome</keyword>
<dbReference type="InterPro" id="IPR025388">
    <property type="entry name" value="Alginate_export_dom"/>
</dbReference>
<dbReference type="Proteomes" id="UP000018004">
    <property type="component" value="Unassembled WGS sequence"/>
</dbReference>
<dbReference type="Gene3D" id="2.40.160.100">
    <property type="match status" value="1"/>
</dbReference>
<dbReference type="RefSeq" id="WP_023578271.1">
    <property type="nucleotide sequence ID" value="NZ_AVGG01000002.1"/>
</dbReference>
<feature type="signal peptide" evidence="1">
    <location>
        <begin position="1"/>
        <end position="21"/>
    </location>
</feature>
<reference evidence="3 4" key="1">
    <citation type="submission" date="2013-08" db="EMBL/GenBank/DDBJ databases">
        <title>Flavobacterium limnosediminis JC2902 genome sequencing.</title>
        <authorList>
            <person name="Lee K."/>
            <person name="Yi H."/>
            <person name="Park S."/>
            <person name="Chun J."/>
        </authorList>
    </citation>
    <scope>NUCLEOTIDE SEQUENCE [LARGE SCALE GENOMIC DNA]</scope>
    <source>
        <strain evidence="3 4">JC2902</strain>
    </source>
</reference>
<evidence type="ECO:0000256" key="1">
    <source>
        <dbReference type="SAM" id="SignalP"/>
    </source>
</evidence>
<organism evidence="3 4">
    <name type="scientific">Flavobacterium limnosediminis JC2902</name>
    <dbReference type="NCBI Taxonomy" id="1341181"/>
    <lineage>
        <taxon>Bacteria</taxon>
        <taxon>Pseudomonadati</taxon>
        <taxon>Bacteroidota</taxon>
        <taxon>Flavobacteriia</taxon>
        <taxon>Flavobacteriales</taxon>
        <taxon>Flavobacteriaceae</taxon>
        <taxon>Flavobacterium</taxon>
    </lineage>
</organism>